<feature type="region of interest" description="Disordered" evidence="6">
    <location>
        <begin position="218"/>
        <end position="268"/>
    </location>
</feature>
<proteinExistence type="predicted"/>
<dbReference type="GO" id="GO:0005634">
    <property type="term" value="C:nucleus"/>
    <property type="evidence" value="ECO:0007669"/>
    <property type="project" value="UniProtKB-SubCell"/>
</dbReference>
<evidence type="ECO:0000313" key="9">
    <source>
        <dbReference type="Proteomes" id="UP000092154"/>
    </source>
</evidence>
<feature type="region of interest" description="Disordered" evidence="6">
    <location>
        <begin position="137"/>
        <end position="188"/>
    </location>
</feature>
<dbReference type="GO" id="GO:0000978">
    <property type="term" value="F:RNA polymerase II cis-regulatory region sequence-specific DNA binding"/>
    <property type="evidence" value="ECO:0007669"/>
    <property type="project" value="TreeGrafter"/>
</dbReference>
<dbReference type="Proteomes" id="UP000092154">
    <property type="component" value="Unassembled WGS sequence"/>
</dbReference>
<evidence type="ECO:0000256" key="3">
    <source>
        <dbReference type="ARBA" id="ARBA00023242"/>
    </source>
</evidence>
<dbReference type="PROSITE" id="PS50071">
    <property type="entry name" value="HOMEOBOX_2"/>
    <property type="match status" value="1"/>
</dbReference>
<dbReference type="CDD" id="cd00086">
    <property type="entry name" value="homeodomain"/>
    <property type="match status" value="1"/>
</dbReference>
<feature type="DNA-binding region" description="Homeobox" evidence="4">
    <location>
        <begin position="42"/>
        <end position="95"/>
    </location>
</feature>
<keyword evidence="1 4" id="KW-0238">DNA-binding</keyword>
<accession>A0A1B7NDU9</accession>
<evidence type="ECO:0000256" key="1">
    <source>
        <dbReference type="ARBA" id="ARBA00023125"/>
    </source>
</evidence>
<protein>
    <recommendedName>
        <fullName evidence="7">Homeobox domain-containing protein</fullName>
    </recommendedName>
</protein>
<feature type="domain" description="Homeobox" evidence="7">
    <location>
        <begin position="40"/>
        <end position="94"/>
    </location>
</feature>
<evidence type="ECO:0000256" key="5">
    <source>
        <dbReference type="RuleBase" id="RU000682"/>
    </source>
</evidence>
<reference evidence="8 9" key="1">
    <citation type="submission" date="2016-06" db="EMBL/GenBank/DDBJ databases">
        <title>Comparative genomics of the ectomycorrhizal sister species Rhizopogon vinicolor and Rhizopogon vesiculosus (Basidiomycota: Boletales) reveals a divergence of the mating type B locus.</title>
        <authorList>
            <consortium name="DOE Joint Genome Institute"/>
            <person name="Mujic A.B."/>
            <person name="Kuo A."/>
            <person name="Tritt A."/>
            <person name="Lipzen A."/>
            <person name="Chen C."/>
            <person name="Johnson J."/>
            <person name="Sharma A."/>
            <person name="Barry K."/>
            <person name="Grigoriev I.V."/>
            <person name="Spatafora J.W."/>
        </authorList>
    </citation>
    <scope>NUCLEOTIDE SEQUENCE [LARGE SCALE GENOMIC DNA]</scope>
    <source>
        <strain evidence="8 9">AM-OR11-026</strain>
    </source>
</reference>
<keyword evidence="2 4" id="KW-0371">Homeobox</keyword>
<dbReference type="Gene3D" id="1.10.10.60">
    <property type="entry name" value="Homeodomain-like"/>
    <property type="match status" value="1"/>
</dbReference>
<evidence type="ECO:0000256" key="2">
    <source>
        <dbReference type="ARBA" id="ARBA00023155"/>
    </source>
</evidence>
<keyword evidence="9" id="KW-1185">Reference proteome</keyword>
<dbReference type="AlphaFoldDB" id="A0A1B7NDU9"/>
<feature type="compositionally biased region" description="Polar residues" evidence="6">
    <location>
        <begin position="157"/>
        <end position="170"/>
    </location>
</feature>
<dbReference type="EMBL" id="KV448145">
    <property type="protein sequence ID" value="OAX43019.1"/>
    <property type="molecule type" value="Genomic_DNA"/>
</dbReference>
<feature type="region of interest" description="Disordered" evidence="6">
    <location>
        <begin position="91"/>
        <end position="112"/>
    </location>
</feature>
<evidence type="ECO:0000313" key="8">
    <source>
        <dbReference type="EMBL" id="OAX43019.1"/>
    </source>
</evidence>
<evidence type="ECO:0000259" key="7">
    <source>
        <dbReference type="PROSITE" id="PS50071"/>
    </source>
</evidence>
<sequence>MSLLRPSASSSTISTSIQSSIADTSISPPIPLVTYVPYIRRRNTPQQLKALQKLFETTAHPTRDQRLALAAEFDMELKSVTNWFQNKRQTEKRKSLVWNENNPPKLDTPQSRRLAHRYTKRSLSSFPVSLDKIAQLAERPSLPSSPPIANRAPFTPRTPNVRAQSPTSPSELWKHIPSSPVVPPSSPGAEEARLAVLPLRSKTWRSLEWACLKARRDRRAAGEDDLPSPPSLSHGDGSEDGSYEVHTPTSSVNLDLSPKDLFSDSSKCRQSEDVEAAMTLLGFMLRR</sequence>
<dbReference type="InterPro" id="IPR009057">
    <property type="entry name" value="Homeodomain-like_sf"/>
</dbReference>
<name>A0A1B7NDU9_9AGAM</name>
<evidence type="ECO:0000256" key="4">
    <source>
        <dbReference type="PROSITE-ProRule" id="PRU00108"/>
    </source>
</evidence>
<evidence type="ECO:0000256" key="6">
    <source>
        <dbReference type="SAM" id="MobiDB-lite"/>
    </source>
</evidence>
<keyword evidence="3 4" id="KW-0539">Nucleus</keyword>
<dbReference type="STRING" id="1314800.A0A1B7NDU9"/>
<dbReference type="OrthoDB" id="6159439at2759"/>
<dbReference type="GO" id="GO:0000981">
    <property type="term" value="F:DNA-binding transcription factor activity, RNA polymerase II-specific"/>
    <property type="evidence" value="ECO:0007669"/>
    <property type="project" value="TreeGrafter"/>
</dbReference>
<dbReference type="SMART" id="SM00389">
    <property type="entry name" value="HOX"/>
    <property type="match status" value="1"/>
</dbReference>
<feature type="compositionally biased region" description="Basic and acidic residues" evidence="6">
    <location>
        <begin position="257"/>
        <end position="268"/>
    </location>
</feature>
<dbReference type="PANTHER" id="PTHR24327:SF41">
    <property type="entry name" value="BRAIN-SPECIFIC HOMEOBOX PROTEIN"/>
    <property type="match status" value="1"/>
</dbReference>
<dbReference type="InterPro" id="IPR001356">
    <property type="entry name" value="HD"/>
</dbReference>
<dbReference type="InterPro" id="IPR050460">
    <property type="entry name" value="Distal-less_Homeobox_TF"/>
</dbReference>
<comment type="subcellular location">
    <subcellularLocation>
        <location evidence="4 5">Nucleus</location>
    </subcellularLocation>
</comment>
<organism evidence="8 9">
    <name type="scientific">Rhizopogon vinicolor AM-OR11-026</name>
    <dbReference type="NCBI Taxonomy" id="1314800"/>
    <lineage>
        <taxon>Eukaryota</taxon>
        <taxon>Fungi</taxon>
        <taxon>Dikarya</taxon>
        <taxon>Basidiomycota</taxon>
        <taxon>Agaricomycotina</taxon>
        <taxon>Agaricomycetes</taxon>
        <taxon>Agaricomycetidae</taxon>
        <taxon>Boletales</taxon>
        <taxon>Suillineae</taxon>
        <taxon>Rhizopogonaceae</taxon>
        <taxon>Rhizopogon</taxon>
    </lineage>
</organism>
<dbReference type="SUPFAM" id="SSF46689">
    <property type="entry name" value="Homeodomain-like"/>
    <property type="match status" value="1"/>
</dbReference>
<gene>
    <name evidence="8" type="ORF">K503DRAFT_847436</name>
</gene>
<dbReference type="Pfam" id="PF00046">
    <property type="entry name" value="Homeodomain"/>
    <property type="match status" value="1"/>
</dbReference>
<dbReference type="InParanoid" id="A0A1B7NDU9"/>
<dbReference type="PANTHER" id="PTHR24327">
    <property type="entry name" value="HOMEOBOX PROTEIN"/>
    <property type="match status" value="1"/>
</dbReference>